<evidence type="ECO:0000256" key="1">
    <source>
        <dbReference type="SAM" id="MobiDB-lite"/>
    </source>
</evidence>
<feature type="compositionally biased region" description="Basic and acidic residues" evidence="1">
    <location>
        <begin position="144"/>
        <end position="165"/>
    </location>
</feature>
<gene>
    <name evidence="3" type="ORF">CR205_10295</name>
</gene>
<accession>A0A2W0HAQ2</accession>
<dbReference type="InterPro" id="IPR032693">
    <property type="entry name" value="YtkA-like_dom"/>
</dbReference>
<feature type="region of interest" description="Disordered" evidence="1">
    <location>
        <begin position="137"/>
        <end position="170"/>
    </location>
</feature>
<proteinExistence type="predicted"/>
<dbReference type="PROSITE" id="PS51257">
    <property type="entry name" value="PROKAR_LIPOPROTEIN"/>
    <property type="match status" value="1"/>
</dbReference>
<name>A0A2W0HAQ2_9BACI</name>
<dbReference type="Pfam" id="PF13115">
    <property type="entry name" value="YtkA"/>
    <property type="match status" value="2"/>
</dbReference>
<sequence length="264" mass="29843">MKKVLSILIGAALLAAACGQDEEENSGADNTDQFGPIDVEVLMDEEGDPGEWTLETEVTQEGNPVDDADEVVFEVWIQGNQEDSDMVDYENVEEGVYTAPYTFEEDGIYYVVPHVTARGQHVMPRHEIAVGDVEESDYIEEEEDHSHDHDHGEDDENGGHGDGNGHHHHHSDLVEVESNFDSLNGDSRIEITVTKNGEPLEDGEVTLEMWQHGDEVREWVDMEYEGEGLYILDHEFEETGDYHVVIHIENDEIHEHLSEDFTIE</sequence>
<evidence type="ECO:0000259" key="2">
    <source>
        <dbReference type="Pfam" id="PF13115"/>
    </source>
</evidence>
<dbReference type="AlphaFoldDB" id="A0A2W0HAQ2"/>
<feature type="domain" description="YtkA-like" evidence="2">
    <location>
        <begin position="36"/>
        <end position="111"/>
    </location>
</feature>
<reference evidence="3 4" key="1">
    <citation type="submission" date="2017-10" db="EMBL/GenBank/DDBJ databases">
        <title>Bacillus sp. nov., a halophilic bacterium isolated from a Yangshapao Lake.</title>
        <authorList>
            <person name="Wang H."/>
        </authorList>
    </citation>
    <scope>NUCLEOTIDE SEQUENCE [LARGE SCALE GENOMIC DNA]</scope>
    <source>
        <strain evidence="3 4">YSP-3</strain>
    </source>
</reference>
<feature type="domain" description="YtkA-like" evidence="2">
    <location>
        <begin position="183"/>
        <end position="247"/>
    </location>
</feature>
<keyword evidence="4" id="KW-1185">Reference proteome</keyword>
<evidence type="ECO:0000313" key="3">
    <source>
        <dbReference type="EMBL" id="PYZ98934.1"/>
    </source>
</evidence>
<comment type="caution">
    <text evidence="3">The sequence shown here is derived from an EMBL/GenBank/DDBJ whole genome shotgun (WGS) entry which is preliminary data.</text>
</comment>
<dbReference type="EMBL" id="PDOF01000001">
    <property type="protein sequence ID" value="PYZ98934.1"/>
    <property type="molecule type" value="Genomic_DNA"/>
</dbReference>
<dbReference type="RefSeq" id="WP_110519236.1">
    <property type="nucleotide sequence ID" value="NZ_PDOF01000001.1"/>
</dbReference>
<protein>
    <recommendedName>
        <fullName evidence="2">YtkA-like domain-containing protein</fullName>
    </recommendedName>
</protein>
<dbReference type="Proteomes" id="UP000248066">
    <property type="component" value="Unassembled WGS sequence"/>
</dbReference>
<dbReference type="OrthoDB" id="2679563at2"/>
<organism evidence="3 4">
    <name type="scientific">Alteribacter lacisalsi</name>
    <dbReference type="NCBI Taxonomy" id="2045244"/>
    <lineage>
        <taxon>Bacteria</taxon>
        <taxon>Bacillati</taxon>
        <taxon>Bacillota</taxon>
        <taxon>Bacilli</taxon>
        <taxon>Bacillales</taxon>
        <taxon>Bacillaceae</taxon>
        <taxon>Alteribacter</taxon>
    </lineage>
</organism>
<evidence type="ECO:0000313" key="4">
    <source>
        <dbReference type="Proteomes" id="UP000248066"/>
    </source>
</evidence>